<name>A0ABV7W7M7_9BURK</name>
<dbReference type="Gene3D" id="3.10.450.50">
    <property type="match status" value="1"/>
</dbReference>
<accession>A0ABV7W7M7</accession>
<dbReference type="RefSeq" id="WP_382176212.1">
    <property type="nucleotide sequence ID" value="NZ_JBHRXX010000007.1"/>
</dbReference>
<dbReference type="Proteomes" id="UP001595729">
    <property type="component" value="Unassembled WGS sequence"/>
</dbReference>
<keyword evidence="2" id="KW-1185">Reference proteome</keyword>
<dbReference type="EMBL" id="JBHRXX010000007">
    <property type="protein sequence ID" value="MFC3685268.1"/>
    <property type="molecule type" value="Genomic_DNA"/>
</dbReference>
<evidence type="ECO:0000313" key="2">
    <source>
        <dbReference type="Proteomes" id="UP001595729"/>
    </source>
</evidence>
<dbReference type="SUPFAM" id="SSF54427">
    <property type="entry name" value="NTF2-like"/>
    <property type="match status" value="1"/>
</dbReference>
<sequence length="118" mass="13191">MSQLASPDRVRTAQEVFDHHLRAFGQGLDALVSDYTEHSSIFLKDQTITGLDGIRAFFDAFLKGIEPGFWACFKIVRQEVSGDTAYLVWEASPFIKLATDTLLIRNGKIHVQTFTALA</sequence>
<evidence type="ECO:0000313" key="1">
    <source>
        <dbReference type="EMBL" id="MFC3685268.1"/>
    </source>
</evidence>
<dbReference type="InterPro" id="IPR032710">
    <property type="entry name" value="NTF2-like_dom_sf"/>
</dbReference>
<reference evidence="2" key="1">
    <citation type="journal article" date="2019" name="Int. J. Syst. Evol. Microbiol.">
        <title>The Global Catalogue of Microorganisms (GCM) 10K type strain sequencing project: providing services to taxonomists for standard genome sequencing and annotation.</title>
        <authorList>
            <consortium name="The Broad Institute Genomics Platform"/>
            <consortium name="The Broad Institute Genome Sequencing Center for Infectious Disease"/>
            <person name="Wu L."/>
            <person name="Ma J."/>
        </authorList>
    </citation>
    <scope>NUCLEOTIDE SEQUENCE [LARGE SCALE GENOMIC DNA]</scope>
    <source>
        <strain evidence="2">KCTC 42501</strain>
    </source>
</reference>
<comment type="caution">
    <text evidence="1">The sequence shown here is derived from an EMBL/GenBank/DDBJ whole genome shotgun (WGS) entry which is preliminary data.</text>
</comment>
<protein>
    <submittedName>
        <fullName evidence="1">Nuclear transport factor 2 family protein</fullName>
    </submittedName>
</protein>
<proteinExistence type="predicted"/>
<gene>
    <name evidence="1" type="ORF">ACFOPI_16820</name>
</gene>
<organism evidence="1 2">
    <name type="scientific">Hydrogenophaga luteola</name>
    <dbReference type="NCBI Taxonomy" id="1591122"/>
    <lineage>
        <taxon>Bacteria</taxon>
        <taxon>Pseudomonadati</taxon>
        <taxon>Pseudomonadota</taxon>
        <taxon>Betaproteobacteria</taxon>
        <taxon>Burkholderiales</taxon>
        <taxon>Comamonadaceae</taxon>
        <taxon>Hydrogenophaga</taxon>
    </lineage>
</organism>